<keyword evidence="3" id="KW-1185">Reference proteome</keyword>
<reference evidence="3" key="1">
    <citation type="submission" date="2016-10" db="EMBL/GenBank/DDBJ databases">
        <authorList>
            <person name="Varghese N."/>
            <person name="Submissions S."/>
        </authorList>
    </citation>
    <scope>NUCLEOTIDE SEQUENCE [LARGE SCALE GENOMIC DNA]</scope>
    <source>
        <strain evidence="3">DSM 13490</strain>
    </source>
</reference>
<dbReference type="Gene3D" id="1.10.10.580">
    <property type="entry name" value="Structural maintenance of chromosome 1. Chain E"/>
    <property type="match status" value="1"/>
</dbReference>
<protein>
    <recommendedName>
        <fullName evidence="1">Segregation and condensation protein A</fullName>
    </recommendedName>
</protein>
<evidence type="ECO:0000313" key="2">
    <source>
        <dbReference type="EMBL" id="SDX81590.1"/>
    </source>
</evidence>
<dbReference type="Pfam" id="PF02616">
    <property type="entry name" value="SMC_ScpA"/>
    <property type="match status" value="1"/>
</dbReference>
<dbReference type="InterPro" id="IPR023093">
    <property type="entry name" value="ScpA-like_C"/>
</dbReference>
<evidence type="ECO:0000256" key="1">
    <source>
        <dbReference type="ARBA" id="ARBA00044777"/>
    </source>
</evidence>
<gene>
    <name evidence="2" type="ORF">SAMN03080603_00777</name>
</gene>
<sequence>MAAGVEDYNNFSDTINNLIRLLESREVEASNVSVSEVIKIYAAYLLRSENFSLSDVADFLAQAAALVLSKVRAIFPRPVFKCEGEEDVISDDQDEPNEKLHHFQLAAIYLEVLHYRRSKYFTRQLGETRPFYEVGDLYFLASLWWGLINNFSFKVNSPEEDIISISIEENQGYSIEARMEDIKNSLLEYKELTLNELLKGERDKSFVVSTIIALLELARIGIIYLKQRQHFGDIHVRLKECNG</sequence>
<dbReference type="AlphaFoldDB" id="A0A1H3ESG7"/>
<dbReference type="Proteomes" id="UP000199266">
    <property type="component" value="Unassembled WGS sequence"/>
</dbReference>
<proteinExistence type="predicted"/>
<dbReference type="RefSeq" id="WP_091460715.1">
    <property type="nucleotide sequence ID" value="NZ_FNPD01000003.1"/>
</dbReference>
<accession>A0A1H3ESG7</accession>
<dbReference type="PANTHER" id="PTHR33969">
    <property type="entry name" value="SEGREGATION AND CONDENSATION PROTEIN A"/>
    <property type="match status" value="1"/>
</dbReference>
<dbReference type="Gene3D" id="6.10.250.2410">
    <property type="match status" value="1"/>
</dbReference>
<organism evidence="2 3">
    <name type="scientific">Acetomicrobium thermoterrenum DSM 13490</name>
    <dbReference type="NCBI Taxonomy" id="1120987"/>
    <lineage>
        <taxon>Bacteria</taxon>
        <taxon>Thermotogati</taxon>
        <taxon>Synergistota</taxon>
        <taxon>Synergistia</taxon>
        <taxon>Synergistales</taxon>
        <taxon>Acetomicrobiaceae</taxon>
        <taxon>Acetomicrobium</taxon>
    </lineage>
</organism>
<dbReference type="EMBL" id="FNPD01000003">
    <property type="protein sequence ID" value="SDX81590.1"/>
    <property type="molecule type" value="Genomic_DNA"/>
</dbReference>
<evidence type="ECO:0000313" key="3">
    <source>
        <dbReference type="Proteomes" id="UP000199266"/>
    </source>
</evidence>
<dbReference type="PANTHER" id="PTHR33969:SF2">
    <property type="entry name" value="SEGREGATION AND CONDENSATION PROTEIN A"/>
    <property type="match status" value="1"/>
</dbReference>
<dbReference type="InterPro" id="IPR003768">
    <property type="entry name" value="ScpA"/>
</dbReference>
<name>A0A1H3ESG7_9BACT</name>